<name>A0A0K0DP53_ANGCA</name>
<dbReference type="WBParaSite" id="ACAC_0001354201-mRNA-1">
    <property type="protein sequence ID" value="ACAC_0001354201-mRNA-1"/>
    <property type="gene ID" value="ACAC_0001354201"/>
</dbReference>
<dbReference type="Proteomes" id="UP000035642">
    <property type="component" value="Unassembled WGS sequence"/>
</dbReference>
<feature type="region of interest" description="Disordered" evidence="1">
    <location>
        <begin position="67"/>
        <end position="96"/>
    </location>
</feature>
<organism evidence="2 3">
    <name type="scientific">Angiostrongylus cantonensis</name>
    <name type="common">Rat lungworm</name>
    <dbReference type="NCBI Taxonomy" id="6313"/>
    <lineage>
        <taxon>Eukaryota</taxon>
        <taxon>Metazoa</taxon>
        <taxon>Ecdysozoa</taxon>
        <taxon>Nematoda</taxon>
        <taxon>Chromadorea</taxon>
        <taxon>Rhabditida</taxon>
        <taxon>Rhabditina</taxon>
        <taxon>Rhabditomorpha</taxon>
        <taxon>Strongyloidea</taxon>
        <taxon>Metastrongylidae</taxon>
        <taxon>Angiostrongylus</taxon>
    </lineage>
</organism>
<evidence type="ECO:0000313" key="2">
    <source>
        <dbReference type="Proteomes" id="UP000035642"/>
    </source>
</evidence>
<evidence type="ECO:0000313" key="3">
    <source>
        <dbReference type="WBParaSite" id="ACAC_0001354201-mRNA-1"/>
    </source>
</evidence>
<reference evidence="3" key="2">
    <citation type="submission" date="2017-02" db="UniProtKB">
        <authorList>
            <consortium name="WormBaseParasite"/>
        </authorList>
    </citation>
    <scope>IDENTIFICATION</scope>
</reference>
<evidence type="ECO:0000256" key="1">
    <source>
        <dbReference type="SAM" id="MobiDB-lite"/>
    </source>
</evidence>
<protein>
    <submittedName>
        <fullName evidence="3">Secreted protein</fullName>
    </submittedName>
</protein>
<reference evidence="2" key="1">
    <citation type="submission" date="2012-09" db="EMBL/GenBank/DDBJ databases">
        <authorList>
            <person name="Martin A.A."/>
        </authorList>
    </citation>
    <scope>NUCLEOTIDE SEQUENCE</scope>
</reference>
<accession>A0A0K0DP53</accession>
<dbReference type="AlphaFoldDB" id="A0A0K0DP53"/>
<sequence>MSGLLSIVQIRDDERLTSRSVRLSFIAVVIILSPRKWYRRVELTMHLLLILLLGSVAATNIIEGSGNDSGLKHSVSSPDMEIHGSGYGSDDEDGDAVHGSGVSVVDVVESSGSPPLVQLRPQVTTTTTTTHIPPVQSYSEFERSHNTTAIMTTPSVTTSTRRVLIMPATTPDPTATQSPFHPVLKPGIFAVDDEIRSLERDFYWTNRYPLFH</sequence>
<keyword evidence="2" id="KW-1185">Reference proteome</keyword>
<proteinExistence type="predicted"/>